<accession>A0AAV8FR29</accession>
<keyword evidence="3" id="KW-1185">Reference proteome</keyword>
<sequence>MFFIEVVYWQDLTSTGESFQLSGNTSSILAAKSKQKKTMASFKIILGSSSASRKKILSEMGYQFTVMGADIDEKLIRKEKAEDLVMALAEAKADAIIAKLKENGFEEGNSEPTLLITADQVVLHGGEIREKPRDADEARQFIKGYSKGHASTVGSVMVTNLKTGVRKGDWEKAEIYFHEIPEEVIDNLIKEGDVLYVAGGLMVEHPLTSPFVEAMVSSLSLSSFVQTMVGTIDSVMGLPKALTERLIKEAIQEQ</sequence>
<dbReference type="PANTHER" id="PTHR43213:SF4">
    <property type="entry name" value="7-METHYL-GTP PYROPHOSPHATASE"/>
    <property type="match status" value="1"/>
</dbReference>
<comment type="caution">
    <text evidence="2">The sequence shown here is derived from an EMBL/GenBank/DDBJ whole genome shotgun (WGS) entry which is preliminary data.</text>
</comment>
<dbReference type="EMBL" id="JAMFTS010000002">
    <property type="protein sequence ID" value="KAJ4795712.1"/>
    <property type="molecule type" value="Genomic_DNA"/>
</dbReference>
<dbReference type="InterPro" id="IPR003697">
    <property type="entry name" value="Maf-like"/>
</dbReference>
<proteinExistence type="inferred from homology"/>
<dbReference type="InterPro" id="IPR029001">
    <property type="entry name" value="ITPase-like_fam"/>
</dbReference>
<dbReference type="PANTHER" id="PTHR43213">
    <property type="entry name" value="BIFUNCTIONAL DTTP/UTP PYROPHOSPHATASE/METHYLTRANSFERASE PROTEIN-RELATED"/>
    <property type="match status" value="1"/>
</dbReference>
<evidence type="ECO:0000313" key="2">
    <source>
        <dbReference type="EMBL" id="KAJ4795712.1"/>
    </source>
</evidence>
<dbReference type="Gene3D" id="3.90.950.10">
    <property type="match status" value="1"/>
</dbReference>
<organism evidence="2 3">
    <name type="scientific">Rhynchospora pubera</name>
    <dbReference type="NCBI Taxonomy" id="906938"/>
    <lineage>
        <taxon>Eukaryota</taxon>
        <taxon>Viridiplantae</taxon>
        <taxon>Streptophyta</taxon>
        <taxon>Embryophyta</taxon>
        <taxon>Tracheophyta</taxon>
        <taxon>Spermatophyta</taxon>
        <taxon>Magnoliopsida</taxon>
        <taxon>Liliopsida</taxon>
        <taxon>Poales</taxon>
        <taxon>Cyperaceae</taxon>
        <taxon>Cyperoideae</taxon>
        <taxon>Rhynchosporeae</taxon>
        <taxon>Rhynchospora</taxon>
    </lineage>
</organism>
<dbReference type="AlphaFoldDB" id="A0AAV8FR29"/>
<reference evidence="2" key="1">
    <citation type="submission" date="2022-08" db="EMBL/GenBank/DDBJ databases">
        <authorList>
            <person name="Marques A."/>
        </authorList>
    </citation>
    <scope>NUCLEOTIDE SEQUENCE</scope>
    <source>
        <strain evidence="2">RhyPub2mFocal</strain>
        <tissue evidence="2">Leaves</tissue>
    </source>
</reference>
<dbReference type="FunFam" id="3.90.950.10:FF:000008">
    <property type="entry name" value="Maf-like protein, expressed"/>
    <property type="match status" value="1"/>
</dbReference>
<dbReference type="SUPFAM" id="SSF52972">
    <property type="entry name" value="ITPase-like"/>
    <property type="match status" value="1"/>
</dbReference>
<dbReference type="HAMAP" id="MF_00528">
    <property type="entry name" value="Maf"/>
    <property type="match status" value="1"/>
</dbReference>
<keyword evidence="1" id="KW-0378">Hydrolase</keyword>
<dbReference type="Proteomes" id="UP001140206">
    <property type="component" value="Chromosome 2"/>
</dbReference>
<protein>
    <submittedName>
        <fullName evidence="2">Maf-like protein</fullName>
    </submittedName>
</protein>
<dbReference type="GO" id="GO:0047429">
    <property type="term" value="F:nucleoside triphosphate diphosphatase activity"/>
    <property type="evidence" value="ECO:0007669"/>
    <property type="project" value="InterPro"/>
</dbReference>
<evidence type="ECO:0000256" key="1">
    <source>
        <dbReference type="ARBA" id="ARBA00022801"/>
    </source>
</evidence>
<gene>
    <name evidence="2" type="ORF">LUZ62_046958</name>
</gene>
<name>A0AAV8FR29_9POAL</name>
<dbReference type="Pfam" id="PF02545">
    <property type="entry name" value="Maf"/>
    <property type="match status" value="1"/>
</dbReference>
<evidence type="ECO:0000313" key="3">
    <source>
        <dbReference type="Proteomes" id="UP001140206"/>
    </source>
</evidence>